<organism evidence="3">
    <name type="scientific">Arabidopsis lyrata subsp. lyrata</name>
    <name type="common">Lyre-leaved rock-cress</name>
    <dbReference type="NCBI Taxonomy" id="81972"/>
    <lineage>
        <taxon>Eukaryota</taxon>
        <taxon>Viridiplantae</taxon>
        <taxon>Streptophyta</taxon>
        <taxon>Embryophyta</taxon>
        <taxon>Tracheophyta</taxon>
        <taxon>Spermatophyta</taxon>
        <taxon>Magnoliopsida</taxon>
        <taxon>eudicotyledons</taxon>
        <taxon>Gunneridae</taxon>
        <taxon>Pentapetalae</taxon>
        <taxon>rosids</taxon>
        <taxon>malvids</taxon>
        <taxon>Brassicales</taxon>
        <taxon>Brassicaceae</taxon>
        <taxon>Camelineae</taxon>
        <taxon>Arabidopsis</taxon>
    </lineage>
</organism>
<evidence type="ECO:0000313" key="3">
    <source>
        <dbReference type="Proteomes" id="UP000008694"/>
    </source>
</evidence>
<feature type="region of interest" description="Disordered" evidence="1">
    <location>
        <begin position="1"/>
        <end position="63"/>
    </location>
</feature>
<dbReference type="Proteomes" id="UP000008694">
    <property type="component" value="Unassembled WGS sequence"/>
</dbReference>
<feature type="compositionally biased region" description="Basic and acidic residues" evidence="1">
    <location>
        <begin position="35"/>
        <end position="63"/>
    </location>
</feature>
<name>D7LNH0_ARALL</name>
<accession>D7LNH0</accession>
<protein>
    <submittedName>
        <fullName evidence="2">Predicted protein</fullName>
    </submittedName>
</protein>
<dbReference type="EMBL" id="GL348717">
    <property type="protein sequence ID" value="EFH53621.1"/>
    <property type="molecule type" value="Genomic_DNA"/>
</dbReference>
<keyword evidence="3" id="KW-1185">Reference proteome</keyword>
<dbReference type="Gramene" id="Al_scaffold_0005_1218">
    <property type="protein sequence ID" value="Al_scaffold_0005_1218"/>
    <property type="gene ID" value="Al_scaffold_0005_1218"/>
</dbReference>
<evidence type="ECO:0000256" key="1">
    <source>
        <dbReference type="SAM" id="MobiDB-lite"/>
    </source>
</evidence>
<dbReference type="AlphaFoldDB" id="D7LNH0"/>
<feature type="compositionally biased region" description="Basic and acidic residues" evidence="1">
    <location>
        <begin position="1"/>
        <end position="10"/>
    </location>
</feature>
<evidence type="ECO:0000313" key="2">
    <source>
        <dbReference type="EMBL" id="EFH53621.1"/>
    </source>
</evidence>
<reference evidence="3" key="1">
    <citation type="journal article" date="2011" name="Nat. Genet.">
        <title>The Arabidopsis lyrata genome sequence and the basis of rapid genome size change.</title>
        <authorList>
            <person name="Hu T.T."/>
            <person name="Pattyn P."/>
            <person name="Bakker E.G."/>
            <person name="Cao J."/>
            <person name="Cheng J.-F."/>
            <person name="Clark R.M."/>
            <person name="Fahlgren N."/>
            <person name="Fawcett J.A."/>
            <person name="Grimwood J."/>
            <person name="Gundlach H."/>
            <person name="Haberer G."/>
            <person name="Hollister J.D."/>
            <person name="Ossowski S."/>
            <person name="Ottilar R.P."/>
            <person name="Salamov A.A."/>
            <person name="Schneeberger K."/>
            <person name="Spannagl M."/>
            <person name="Wang X."/>
            <person name="Yang L."/>
            <person name="Nasrallah M.E."/>
            <person name="Bergelson J."/>
            <person name="Carrington J.C."/>
            <person name="Gaut B.S."/>
            <person name="Schmutz J."/>
            <person name="Mayer K.F.X."/>
            <person name="Van de Peer Y."/>
            <person name="Grigoriev I.V."/>
            <person name="Nordborg M."/>
            <person name="Weigel D."/>
            <person name="Guo Y.-L."/>
        </authorList>
    </citation>
    <scope>NUCLEOTIDE SEQUENCE [LARGE SCALE GENOMIC DNA]</scope>
    <source>
        <strain evidence="3">cv. MN47</strain>
    </source>
</reference>
<dbReference type="HOGENOM" id="CLU_2888805_0_0_1"/>
<sequence>MECVRERERVATLGPDLSSSIHKPPLPASSCINNIREKEKQIEGGGEKDRSGKEERKKGRRDI</sequence>
<gene>
    <name evidence="2" type="ORF">ARALYDRAFT_665183</name>
</gene>
<proteinExistence type="predicted"/>